<reference evidence="3 4" key="1">
    <citation type="submission" date="2023-10" db="EMBL/GenBank/DDBJ databases">
        <title>Y20.</title>
        <authorList>
            <person name="Zhang G."/>
            <person name="Ding Y."/>
        </authorList>
    </citation>
    <scope>NUCLEOTIDE SEQUENCE [LARGE SCALE GENOMIC DNA]</scope>
    <source>
        <strain evidence="3 4">Y20</strain>
    </source>
</reference>
<organism evidence="3 4">
    <name type="scientific">Microbacterium limosum</name>
    <dbReference type="NCBI Taxonomy" id="3079935"/>
    <lineage>
        <taxon>Bacteria</taxon>
        <taxon>Bacillati</taxon>
        <taxon>Actinomycetota</taxon>
        <taxon>Actinomycetes</taxon>
        <taxon>Micrococcales</taxon>
        <taxon>Microbacteriaceae</taxon>
        <taxon>Microbacterium</taxon>
    </lineage>
</organism>
<dbReference type="EMBL" id="CP137080">
    <property type="protein sequence ID" value="WOQ70502.1"/>
    <property type="molecule type" value="Genomic_DNA"/>
</dbReference>
<keyword evidence="1" id="KW-0472">Membrane</keyword>
<feature type="domain" description="NERD" evidence="2">
    <location>
        <begin position="60"/>
        <end position="118"/>
    </location>
</feature>
<evidence type="ECO:0000256" key="1">
    <source>
        <dbReference type="SAM" id="Phobius"/>
    </source>
</evidence>
<protein>
    <submittedName>
        <fullName evidence="3">Nuclease-related domain-containing protein</fullName>
    </submittedName>
</protein>
<dbReference type="RefSeq" id="WP_330171583.1">
    <property type="nucleotide sequence ID" value="NZ_CP137080.1"/>
</dbReference>
<evidence type="ECO:0000313" key="3">
    <source>
        <dbReference type="EMBL" id="WOQ70502.1"/>
    </source>
</evidence>
<evidence type="ECO:0000259" key="2">
    <source>
        <dbReference type="Pfam" id="PF08378"/>
    </source>
</evidence>
<dbReference type="AlphaFoldDB" id="A0AAU0MJR7"/>
<name>A0AAU0MJR7_9MICO</name>
<dbReference type="Proteomes" id="UP001329313">
    <property type="component" value="Chromosome"/>
</dbReference>
<accession>A0AAU0MJR7</accession>
<sequence>MTSRAVPGFEAPSDLRMRPPGASVIGECLRRQAASPPRSRLGTIFGRSPLSSLARPWYVGALGEIAVGRLLDGVGPGWSVLHAVPVGCDGGDIDHLLIGPAGVFTVTTLLHEGEHRRARDRDPLYAAGVGRRAVAEAARAARQLSAAAHLPIGVRALVVTVGARSLSDHASPEGVLVLRDRDLTRWLRSAPQVWHAGDVARISSIAARPGTWMTHRGEHADPVDVPAFVRLRRQVRRAAGTRAAWVAAGALAVPVAVAASIGAPVVAAMLP</sequence>
<keyword evidence="1" id="KW-0812">Transmembrane</keyword>
<gene>
    <name evidence="3" type="ORF">RYJ27_04650</name>
</gene>
<dbReference type="Pfam" id="PF08378">
    <property type="entry name" value="NERD"/>
    <property type="match status" value="1"/>
</dbReference>
<keyword evidence="1" id="KW-1133">Transmembrane helix</keyword>
<dbReference type="KEGG" id="mliy:RYJ27_04650"/>
<proteinExistence type="predicted"/>
<keyword evidence="4" id="KW-1185">Reference proteome</keyword>
<evidence type="ECO:0000313" key="4">
    <source>
        <dbReference type="Proteomes" id="UP001329313"/>
    </source>
</evidence>
<dbReference type="InterPro" id="IPR011528">
    <property type="entry name" value="NERD"/>
</dbReference>
<feature type="transmembrane region" description="Helical" evidence="1">
    <location>
        <begin position="243"/>
        <end position="270"/>
    </location>
</feature>